<dbReference type="Pfam" id="PF00202">
    <property type="entry name" value="Aminotran_3"/>
    <property type="match status" value="1"/>
</dbReference>
<dbReference type="Gene3D" id="3.40.640.10">
    <property type="entry name" value="Type I PLP-dependent aspartate aminotransferase-like (Major domain)"/>
    <property type="match status" value="1"/>
</dbReference>
<dbReference type="EMBL" id="CAFAZX010000049">
    <property type="protein sequence ID" value="CAB4843647.1"/>
    <property type="molecule type" value="Genomic_DNA"/>
</dbReference>
<dbReference type="Gene3D" id="3.90.1150.10">
    <property type="entry name" value="Aspartate Aminotransferase, domain 1"/>
    <property type="match status" value="1"/>
</dbReference>
<protein>
    <submittedName>
        <fullName evidence="3">Unannotated protein</fullName>
    </submittedName>
</protein>
<organism evidence="3">
    <name type="scientific">freshwater metagenome</name>
    <dbReference type="NCBI Taxonomy" id="449393"/>
    <lineage>
        <taxon>unclassified sequences</taxon>
        <taxon>metagenomes</taxon>
        <taxon>ecological metagenomes</taxon>
    </lineage>
</organism>
<dbReference type="AlphaFoldDB" id="A0A6J6VZ26"/>
<evidence type="ECO:0000313" key="4">
    <source>
        <dbReference type="EMBL" id="CAB4843647.1"/>
    </source>
</evidence>
<name>A0A6J6VZ26_9ZZZZ</name>
<dbReference type="InterPro" id="IPR015421">
    <property type="entry name" value="PyrdxlP-dep_Trfase_major"/>
</dbReference>
<proteinExistence type="predicted"/>
<keyword evidence="2" id="KW-0663">Pyridoxal phosphate</keyword>
<evidence type="ECO:0000256" key="2">
    <source>
        <dbReference type="ARBA" id="ARBA00022898"/>
    </source>
</evidence>
<reference evidence="3" key="1">
    <citation type="submission" date="2020-05" db="EMBL/GenBank/DDBJ databases">
        <authorList>
            <person name="Chiriac C."/>
            <person name="Salcher M."/>
            <person name="Ghai R."/>
            <person name="Kavagutti S V."/>
        </authorList>
    </citation>
    <scope>NUCLEOTIDE SEQUENCE</scope>
</reference>
<accession>A0A6J6VZ26</accession>
<dbReference type="SUPFAM" id="SSF53383">
    <property type="entry name" value="PLP-dependent transferases"/>
    <property type="match status" value="1"/>
</dbReference>
<dbReference type="EMBL" id="CAEZZR010000087">
    <property type="protein sequence ID" value="CAB4777972.1"/>
    <property type="molecule type" value="Genomic_DNA"/>
</dbReference>
<gene>
    <name evidence="3" type="ORF">UFOPK2907_00957</name>
    <name evidence="4" type="ORF">UFOPK3241_00892</name>
</gene>
<evidence type="ECO:0000313" key="3">
    <source>
        <dbReference type="EMBL" id="CAB4777972.1"/>
    </source>
</evidence>
<dbReference type="GO" id="GO:0008483">
    <property type="term" value="F:transaminase activity"/>
    <property type="evidence" value="ECO:0007669"/>
    <property type="project" value="InterPro"/>
</dbReference>
<evidence type="ECO:0000256" key="1">
    <source>
        <dbReference type="ARBA" id="ARBA00001933"/>
    </source>
</evidence>
<comment type="cofactor">
    <cofactor evidence="1">
        <name>pyridoxal 5'-phosphate</name>
        <dbReference type="ChEBI" id="CHEBI:597326"/>
    </cofactor>
</comment>
<sequence>MWIIDETHTISVGVGGMTQDLGLKPDFLTIGKAIGGGIPTGTFGMTHEIAKKIAERVQLDVIDTGGIGGTLAGNALSLAAMRATLSQVLTPAAFVSMIALGTRWSDGVDAAIAQFNLPWHCNRLGARGEYVFRSSAPHTGREAAEAGDFELEQYIHLRLLNDGFLLTPFHNMALMSPATTQADVDAHTAAFAAMCEDLVKA</sequence>
<dbReference type="GO" id="GO:0030170">
    <property type="term" value="F:pyridoxal phosphate binding"/>
    <property type="evidence" value="ECO:0007669"/>
    <property type="project" value="InterPro"/>
</dbReference>
<dbReference type="InterPro" id="IPR005814">
    <property type="entry name" value="Aminotrans_3"/>
</dbReference>
<dbReference type="PANTHER" id="PTHR43713:SF3">
    <property type="entry name" value="GLUTAMATE-1-SEMIALDEHYDE 2,1-AMINOMUTASE 1, CHLOROPLASTIC-RELATED"/>
    <property type="match status" value="1"/>
</dbReference>
<dbReference type="InterPro" id="IPR015424">
    <property type="entry name" value="PyrdxlP-dep_Trfase"/>
</dbReference>
<dbReference type="PANTHER" id="PTHR43713">
    <property type="entry name" value="GLUTAMATE-1-SEMIALDEHYDE 2,1-AMINOMUTASE"/>
    <property type="match status" value="1"/>
</dbReference>
<dbReference type="InterPro" id="IPR015422">
    <property type="entry name" value="PyrdxlP-dep_Trfase_small"/>
</dbReference>